<evidence type="ECO:0000313" key="2">
    <source>
        <dbReference type="Proteomes" id="UP000193090"/>
    </source>
</evidence>
<evidence type="ECO:0000313" key="1">
    <source>
        <dbReference type="EMBL" id="ORX08420.1"/>
    </source>
</evidence>
<reference evidence="1 2" key="1">
    <citation type="submission" date="2016-01" db="EMBL/GenBank/DDBJ databases">
        <title>The new phylogeny of the genus Mycobacterium.</title>
        <authorList>
            <person name="Tarcisio F."/>
            <person name="Conor M."/>
            <person name="Antonella G."/>
            <person name="Elisabetta G."/>
            <person name="Giulia F.S."/>
            <person name="Sara T."/>
            <person name="Anna F."/>
            <person name="Clotilde B."/>
            <person name="Roberto B."/>
            <person name="Veronica D.S."/>
            <person name="Fabio R."/>
            <person name="Monica P."/>
            <person name="Olivier J."/>
            <person name="Enrico T."/>
            <person name="Nicola S."/>
        </authorList>
    </citation>
    <scope>NUCLEOTIDE SEQUENCE [LARGE SCALE GENOMIC DNA]</scope>
    <source>
        <strain evidence="1 2">DSM 44153</strain>
    </source>
</reference>
<sequence>MVEADWRVLQEKLTHYAIDKHWCVDYDRLILGWNDDLTVLKLLPRRTETYEVSAEITATWRVSIKVQDAEDTELARQRVLDMPWGEISNLDEVHDRPPNARHITVTGVEAVALEPIPPHGSRA</sequence>
<accession>A0A1X2EQA1</accession>
<gene>
    <name evidence="1" type="ORF">AWC30_01945</name>
</gene>
<dbReference type="EMBL" id="LQPZ01000006">
    <property type="protein sequence ID" value="ORX08420.1"/>
    <property type="molecule type" value="Genomic_DNA"/>
</dbReference>
<name>A0A1X2EQA1_9MYCO</name>
<dbReference type="Proteomes" id="UP000193090">
    <property type="component" value="Unassembled WGS sequence"/>
</dbReference>
<dbReference type="AlphaFoldDB" id="A0A1X2EQA1"/>
<protein>
    <submittedName>
        <fullName evidence="1">Uncharacterized protein</fullName>
    </submittedName>
</protein>
<comment type="caution">
    <text evidence="1">The sequence shown here is derived from an EMBL/GenBank/DDBJ whole genome shotgun (WGS) entry which is preliminary data.</text>
</comment>
<proteinExistence type="predicted"/>
<organism evidence="1 2">
    <name type="scientific">Mycolicibacillus trivialis</name>
    <dbReference type="NCBI Taxonomy" id="1798"/>
    <lineage>
        <taxon>Bacteria</taxon>
        <taxon>Bacillati</taxon>
        <taxon>Actinomycetota</taxon>
        <taxon>Actinomycetes</taxon>
        <taxon>Mycobacteriales</taxon>
        <taxon>Mycobacteriaceae</taxon>
        <taxon>Mycolicibacillus</taxon>
    </lineage>
</organism>
<keyword evidence="2" id="KW-1185">Reference proteome</keyword>